<name>A0A4S4LE44_9AGAM</name>
<dbReference type="EMBL" id="SGPL01000596">
    <property type="protein sequence ID" value="THH10019.1"/>
    <property type="molecule type" value="Genomic_DNA"/>
</dbReference>
<keyword evidence="3" id="KW-1185">Reference proteome</keyword>
<proteinExistence type="predicted"/>
<dbReference type="Proteomes" id="UP000310158">
    <property type="component" value="Unassembled WGS sequence"/>
</dbReference>
<gene>
    <name evidence="2" type="ORF">EW146_g8508</name>
</gene>
<dbReference type="Pfam" id="PF12449">
    <property type="entry name" value="DUF3684"/>
    <property type="match status" value="1"/>
</dbReference>
<evidence type="ECO:0000313" key="2">
    <source>
        <dbReference type="EMBL" id="THH10019.1"/>
    </source>
</evidence>
<feature type="region of interest" description="Disordered" evidence="1">
    <location>
        <begin position="74"/>
        <end position="93"/>
    </location>
</feature>
<dbReference type="InterPro" id="IPR022155">
    <property type="entry name" value="DUF3684"/>
</dbReference>
<evidence type="ECO:0000313" key="3">
    <source>
        <dbReference type="Proteomes" id="UP000310158"/>
    </source>
</evidence>
<sequence length="1185" mass="132155">MANARDALWADGHDETVEVNQRALIDKVLARYSGEFTVFRELLQNSDDAASHSVEIRFETKEYLDQKKGGKDVTVENVASDGGNTDAEAKDGGKKLPDLKTALVHQWTFKNNGLVFQDEDWNRLKKIAEGNPDEEKIGSFWSRLFSVTEEPFVTSGGQWMGFYWKDKKDQLFARRGQFPSSNDGTPDPWTTFEMTLREPAPIPAAFDFTRFLVSSITFMSHLSQVSVFFDDKRLVRLSKESGSSRDMPLLRGLKTASPSGIMTVRGIQSTPLNIKAEVVRWVYSVGTEKPGPISAKPAKSSQGGFFSSLLSSFAGTSSPARTPTPKPVTIPDPVNLLEITESGVTLSIFTANIEVKLDTKLSTELFRSTKKQMPGKMRYELIYTGKDEYDKSVQAEQKVAFATGSVFQGLRADLDGSGLARVFIGHSTGQTTGIGGHMAARFIPTVERESVDLVDRNVAVWNKELLYIGGFLARSAYELEMTKIKTLWDGAVVSSDPAAKPDAEMQSWLQTRALHSLKFFTFHASTPSSIVSSSLEGGFFTCATSLPFSIMSSEGVRSASDVRIPDAAFQGFLKRLPVIPDDMLSGAKLMIGALQRRGLIKEITFVDVLQEIRNRPLSEPEVIACLKWWIGMATQSHDMNLPQIRTQLLSAAVVAIGTPGTEDERIVALSTIQMFLNTRQMGAHIPIDGPLPGNLLPVSISKAFSPDVLSSIFSWRQLTIMDWLTHVTNPSVMASHAEYDVTRSAPWAERVLMVIARAWQSLAKETQAEVIVLLKTRPLVPTSAGLKLPEQSYFSNVNLFRDLPIVILPSGTPIRGPLEKVLQVLGVRRHVDLQIVFDRMIKTGDWTIIDLVKYLTTVQATLTYLERDRLRHTNAFTKEENQVTGKSRSPAKVLRYKASDLYEPLDTFRNLKLPIIDWGKDNKWKPSSEEAKFLYSLGLKRQPPIRELIELAAGVDPVLKSKALNYLLENFVAKYAAEYDPDEFGSYAFIPALKAEQRCMAKPSDVYAHTEWMAMGFIVVQQELVGDSATKLKIPQHPPTFRLVALLQRTPPKDEAEARQWFEIIATRIPEFSPDELRKLTGLPFVPTKVPGTKDHIRLLCPNQCYFAGSSKADFHSKLFVFVDFGSRANSFLSACGTKREPSVEEIVLILLKDPKDFYKLAGGPERRVNSIAISSYYSPWFVHE</sequence>
<reference evidence="2 3" key="1">
    <citation type="submission" date="2019-02" db="EMBL/GenBank/DDBJ databases">
        <title>Genome sequencing of the rare red list fungi Bondarzewia mesenterica.</title>
        <authorList>
            <person name="Buettner E."/>
            <person name="Kellner H."/>
        </authorList>
    </citation>
    <scope>NUCLEOTIDE SEQUENCE [LARGE SCALE GENOMIC DNA]</scope>
    <source>
        <strain evidence="2 3">DSM 108281</strain>
    </source>
</reference>
<protein>
    <submittedName>
        <fullName evidence="2">Uncharacterized protein</fullName>
    </submittedName>
</protein>
<comment type="caution">
    <text evidence="2">The sequence shown here is derived from an EMBL/GenBank/DDBJ whole genome shotgun (WGS) entry which is preliminary data.</text>
</comment>
<dbReference type="PANTHER" id="PTHR47839">
    <property type="entry name" value="DOMAIN PROTEIN, PUTATIVE (AFU_ORTHOLOGUE AFUA_6G04830)-RELATED"/>
    <property type="match status" value="1"/>
</dbReference>
<dbReference type="InterPro" id="IPR036890">
    <property type="entry name" value="HATPase_C_sf"/>
</dbReference>
<accession>A0A4S4LE44</accession>
<dbReference type="OrthoDB" id="10031156at2759"/>
<evidence type="ECO:0000256" key="1">
    <source>
        <dbReference type="SAM" id="MobiDB-lite"/>
    </source>
</evidence>
<dbReference type="PANTHER" id="PTHR47839:SF1">
    <property type="entry name" value="DOMAIN PROTEIN, PUTATIVE (AFU_ORTHOLOGUE AFUA_6G04830)-RELATED"/>
    <property type="match status" value="1"/>
</dbReference>
<dbReference type="SUPFAM" id="SSF55874">
    <property type="entry name" value="ATPase domain of HSP90 chaperone/DNA topoisomerase II/histidine kinase"/>
    <property type="match status" value="1"/>
</dbReference>
<dbReference type="Gene3D" id="3.30.565.10">
    <property type="entry name" value="Histidine kinase-like ATPase, C-terminal domain"/>
    <property type="match status" value="1"/>
</dbReference>
<organism evidence="2 3">
    <name type="scientific">Bondarzewia mesenterica</name>
    <dbReference type="NCBI Taxonomy" id="1095465"/>
    <lineage>
        <taxon>Eukaryota</taxon>
        <taxon>Fungi</taxon>
        <taxon>Dikarya</taxon>
        <taxon>Basidiomycota</taxon>
        <taxon>Agaricomycotina</taxon>
        <taxon>Agaricomycetes</taxon>
        <taxon>Russulales</taxon>
        <taxon>Bondarzewiaceae</taxon>
        <taxon>Bondarzewia</taxon>
    </lineage>
</organism>
<dbReference type="AlphaFoldDB" id="A0A4S4LE44"/>